<evidence type="ECO:0000313" key="7">
    <source>
        <dbReference type="EMBL" id="KYL04907.1"/>
    </source>
</evidence>
<dbReference type="GO" id="GO:0003700">
    <property type="term" value="F:DNA-binding transcription factor activity"/>
    <property type="evidence" value="ECO:0007669"/>
    <property type="project" value="InterPro"/>
</dbReference>
<keyword evidence="3" id="KW-0805">Transcription regulation</keyword>
<dbReference type="Proteomes" id="UP000075816">
    <property type="component" value="Unassembled WGS sequence"/>
</dbReference>
<dbReference type="InterPro" id="IPR000524">
    <property type="entry name" value="Tscrpt_reg_HTH_GntR"/>
</dbReference>
<evidence type="ECO:0000259" key="6">
    <source>
        <dbReference type="PROSITE" id="PS50949"/>
    </source>
</evidence>
<dbReference type="GO" id="GO:0030170">
    <property type="term" value="F:pyridoxal phosphate binding"/>
    <property type="evidence" value="ECO:0007669"/>
    <property type="project" value="InterPro"/>
</dbReference>
<dbReference type="SUPFAM" id="SSF53383">
    <property type="entry name" value="PLP-dependent transferases"/>
    <property type="match status" value="1"/>
</dbReference>
<dbReference type="Gene3D" id="3.40.640.10">
    <property type="entry name" value="Type I PLP-dependent aspartate aminotransferase-like (Major domain)"/>
    <property type="match status" value="1"/>
</dbReference>
<dbReference type="InterPro" id="IPR036388">
    <property type="entry name" value="WH-like_DNA-bd_sf"/>
</dbReference>
<dbReference type="InterPro" id="IPR051446">
    <property type="entry name" value="HTH_trans_reg/aminotransferase"/>
</dbReference>
<dbReference type="InterPro" id="IPR004839">
    <property type="entry name" value="Aminotransferase_I/II_large"/>
</dbReference>
<reference evidence="7 8" key="1">
    <citation type="submission" date="2016-03" db="EMBL/GenBank/DDBJ databases">
        <title>Comparative genomics of human isolates of Fusobacterium necrophorum.</title>
        <authorList>
            <person name="Jensen A."/>
            <person name="Bank S."/>
            <person name="Andersen P.S."/>
            <person name="Kristensen L.H."/>
            <person name="Prag J."/>
        </authorList>
    </citation>
    <scope>NUCLEOTIDE SEQUENCE [LARGE SCALE GENOMIC DNA]</scope>
    <source>
        <strain evidence="7 8">LS_1264</strain>
    </source>
</reference>
<dbReference type="GO" id="GO:0003677">
    <property type="term" value="F:DNA binding"/>
    <property type="evidence" value="ECO:0007669"/>
    <property type="project" value="UniProtKB-KW"/>
</dbReference>
<dbReference type="KEGG" id="fnf:BSQ88_09245"/>
<dbReference type="InterPro" id="IPR015424">
    <property type="entry name" value="PyrdxlP-dep_Trfase"/>
</dbReference>
<dbReference type="RefSeq" id="WP_005956962.1">
    <property type="nucleotide sequence ID" value="NZ_CAXOUM010000009.1"/>
</dbReference>
<comment type="caution">
    <text evidence="7">The sequence shown here is derived from an EMBL/GenBank/DDBJ whole genome shotgun (WGS) entry which is preliminary data.</text>
</comment>
<evidence type="ECO:0000313" key="8">
    <source>
        <dbReference type="Proteomes" id="UP000075816"/>
    </source>
</evidence>
<dbReference type="PANTHER" id="PTHR46577:SF1">
    <property type="entry name" value="HTH-TYPE TRANSCRIPTIONAL REGULATORY PROTEIN GABR"/>
    <property type="match status" value="1"/>
</dbReference>
<dbReference type="InterPro" id="IPR015421">
    <property type="entry name" value="PyrdxlP-dep_Trfase_major"/>
</dbReference>
<dbReference type="PANTHER" id="PTHR46577">
    <property type="entry name" value="HTH-TYPE TRANSCRIPTIONAL REGULATORY PROTEIN GABR"/>
    <property type="match status" value="1"/>
</dbReference>
<comment type="similarity">
    <text evidence="1">In the C-terminal section; belongs to the class-I pyridoxal-phosphate-dependent aminotransferase family.</text>
</comment>
<feature type="domain" description="HTH gntR-type" evidence="6">
    <location>
        <begin position="12"/>
        <end position="80"/>
    </location>
</feature>
<accession>A0A162J255</accession>
<evidence type="ECO:0000256" key="5">
    <source>
        <dbReference type="ARBA" id="ARBA00023163"/>
    </source>
</evidence>
<dbReference type="InterPro" id="IPR036390">
    <property type="entry name" value="WH_DNA-bd_sf"/>
</dbReference>
<dbReference type="PROSITE" id="PS50949">
    <property type="entry name" value="HTH_GNTR"/>
    <property type="match status" value="1"/>
</dbReference>
<dbReference type="SMART" id="SM00345">
    <property type="entry name" value="HTH_GNTR"/>
    <property type="match status" value="1"/>
</dbReference>
<evidence type="ECO:0000256" key="1">
    <source>
        <dbReference type="ARBA" id="ARBA00005384"/>
    </source>
</evidence>
<proteinExistence type="inferred from homology"/>
<dbReference type="AlphaFoldDB" id="A0A162J255"/>
<dbReference type="CDD" id="cd00609">
    <property type="entry name" value="AAT_like"/>
    <property type="match status" value="1"/>
</dbReference>
<dbReference type="Gene3D" id="1.10.10.10">
    <property type="entry name" value="Winged helix-like DNA-binding domain superfamily/Winged helix DNA-binding domain"/>
    <property type="match status" value="1"/>
</dbReference>
<keyword evidence="4" id="KW-0238">DNA-binding</keyword>
<dbReference type="Pfam" id="PF00392">
    <property type="entry name" value="GntR"/>
    <property type="match status" value="1"/>
</dbReference>
<evidence type="ECO:0000256" key="4">
    <source>
        <dbReference type="ARBA" id="ARBA00023125"/>
    </source>
</evidence>
<organism evidence="7 8">
    <name type="scientific">Fusobacterium necrophorum subsp. funduliforme</name>
    <dbReference type="NCBI Taxonomy" id="143387"/>
    <lineage>
        <taxon>Bacteria</taxon>
        <taxon>Fusobacteriati</taxon>
        <taxon>Fusobacteriota</taxon>
        <taxon>Fusobacteriia</taxon>
        <taxon>Fusobacteriales</taxon>
        <taxon>Fusobacteriaceae</taxon>
        <taxon>Fusobacterium</taxon>
    </lineage>
</organism>
<evidence type="ECO:0000256" key="2">
    <source>
        <dbReference type="ARBA" id="ARBA00022898"/>
    </source>
</evidence>
<evidence type="ECO:0000256" key="3">
    <source>
        <dbReference type="ARBA" id="ARBA00023015"/>
    </source>
</evidence>
<dbReference type="eggNOG" id="COG1167">
    <property type="taxonomic scope" value="Bacteria"/>
</dbReference>
<name>A0A162J255_9FUSO</name>
<dbReference type="EMBL" id="LVEA01000026">
    <property type="protein sequence ID" value="KYL04907.1"/>
    <property type="molecule type" value="Genomic_DNA"/>
</dbReference>
<protein>
    <submittedName>
        <fullName evidence="7">GntR family transcriptional regulator</fullName>
    </submittedName>
</protein>
<dbReference type="CDD" id="cd07377">
    <property type="entry name" value="WHTH_GntR"/>
    <property type="match status" value="1"/>
</dbReference>
<sequence>MMIFSLDNNSKTPLYIQMYTEIKKQIQNGNFRADERLPSKKNFMEHYHISQSTVQNALYLLLEEGYIYSIERRGYFVANVENMVTTPFLCEHKTKEENIQKIKYDFAYSGVDAQSIPKTIFKRITRDIYEEQNEDLLFQGDIQGYFPLRESICQYLLNSRGFSVNPSQIIISSGIEYLFYIIFKIFEKKIYGLENPGYKMLRELFASNQIEFYPISLDESGIMVEELKKQRIQIACITPSHQFPTGVIMPIQRRNELLHWANSSEEHYIVEDDYDSEFKYNGRPIPALKAIDQKDKVIYMGSFSKSISPAIRVSYMVLPKNLLNIYEKKLPYFICPVSTLSQKILYKFIAEGHFVKHLNRMRTLYKQKREFVVQCFKKTNITILGADAGLHLLLSFPYFLDEEKFLEECRKHYVRIYSIREYYFQDKPSQNSIFLLGYASLQKEQIQEGISILLKLLEKHKHIL</sequence>
<gene>
    <name evidence="7" type="ORF">A2J07_09930</name>
</gene>
<keyword evidence="2" id="KW-0663">Pyridoxal phosphate</keyword>
<dbReference type="SUPFAM" id="SSF46785">
    <property type="entry name" value="Winged helix' DNA-binding domain"/>
    <property type="match status" value="1"/>
</dbReference>
<keyword evidence="5" id="KW-0804">Transcription</keyword>
<dbReference type="Pfam" id="PF00155">
    <property type="entry name" value="Aminotran_1_2"/>
    <property type="match status" value="1"/>
</dbReference>